<accession>A0ABT3FJC0</accession>
<dbReference type="Proteomes" id="UP001207930">
    <property type="component" value="Unassembled WGS sequence"/>
</dbReference>
<dbReference type="RefSeq" id="WP_264499619.1">
    <property type="nucleotide sequence ID" value="NZ_JAPDDS010000001.1"/>
</dbReference>
<dbReference type="InterPro" id="IPR010496">
    <property type="entry name" value="AL/BT2_dom"/>
</dbReference>
<evidence type="ECO:0000313" key="4">
    <source>
        <dbReference type="Proteomes" id="UP001207930"/>
    </source>
</evidence>
<keyword evidence="4" id="KW-1185">Reference proteome</keyword>
<reference evidence="3 4" key="1">
    <citation type="submission" date="2022-10" db="EMBL/GenBank/DDBJ databases">
        <title>Luteolibacter flavescens strain MCCC 1K03193, whole genome shotgun sequencing project.</title>
        <authorList>
            <person name="Zhao G."/>
            <person name="Shen L."/>
        </authorList>
    </citation>
    <scope>NUCLEOTIDE SEQUENCE [LARGE SCALE GENOMIC DNA]</scope>
    <source>
        <strain evidence="3 4">MCCC 1K03193</strain>
    </source>
</reference>
<feature type="chain" id="PRO_5045917006" evidence="1">
    <location>
        <begin position="18"/>
        <end position="256"/>
    </location>
</feature>
<sequence>MKAQVLAILALLPSLHAADHPWVSLFNGKDLSGWTPKVSGHPLGANPHDTFRIEDGILKVSYDRYGKFDNQYGHLYSNLAYSRYILRMEYRFEGKMMADAPSYVNLNSGVMIHSQTPQSMGQDQHFPVSMEFQFLADEGKGKRSTGNVCTPGTHLELKGEKVTQHIVESTAPTFPADEWVKIEVEVRGNDEVIHRVNGQEVLRYQKPQLDPACRIAPVEPLVKAGAPIMLSYGHIALQAEGQGVWFRNIELKSLED</sequence>
<dbReference type="Gene3D" id="2.60.120.560">
    <property type="entry name" value="Exo-inulinase, domain 1"/>
    <property type="match status" value="1"/>
</dbReference>
<feature type="domain" description="3-keto-alpha-glucoside-1,2-lyase/3-keto-2-hydroxy-glucal hydratase" evidence="2">
    <location>
        <begin position="22"/>
        <end position="252"/>
    </location>
</feature>
<keyword evidence="1" id="KW-0732">Signal</keyword>
<comment type="caution">
    <text evidence="3">The sequence shown here is derived from an EMBL/GenBank/DDBJ whole genome shotgun (WGS) entry which is preliminary data.</text>
</comment>
<feature type="signal peptide" evidence="1">
    <location>
        <begin position="1"/>
        <end position="17"/>
    </location>
</feature>
<evidence type="ECO:0000259" key="2">
    <source>
        <dbReference type="Pfam" id="PF06439"/>
    </source>
</evidence>
<dbReference type="EMBL" id="JAPDDS010000001">
    <property type="protein sequence ID" value="MCW1883661.1"/>
    <property type="molecule type" value="Genomic_DNA"/>
</dbReference>
<proteinExistence type="predicted"/>
<name>A0ABT3FJC0_9BACT</name>
<dbReference type="Pfam" id="PF06439">
    <property type="entry name" value="3keto-disac_hyd"/>
    <property type="match status" value="1"/>
</dbReference>
<evidence type="ECO:0000256" key="1">
    <source>
        <dbReference type="SAM" id="SignalP"/>
    </source>
</evidence>
<gene>
    <name evidence="3" type="ORF">OKA04_02905</name>
</gene>
<protein>
    <submittedName>
        <fullName evidence="3">DUF1080 domain-containing protein</fullName>
    </submittedName>
</protein>
<organism evidence="3 4">
    <name type="scientific">Luteolibacter flavescens</name>
    <dbReference type="NCBI Taxonomy" id="1859460"/>
    <lineage>
        <taxon>Bacteria</taxon>
        <taxon>Pseudomonadati</taxon>
        <taxon>Verrucomicrobiota</taxon>
        <taxon>Verrucomicrobiia</taxon>
        <taxon>Verrucomicrobiales</taxon>
        <taxon>Verrucomicrobiaceae</taxon>
        <taxon>Luteolibacter</taxon>
    </lineage>
</organism>
<evidence type="ECO:0000313" key="3">
    <source>
        <dbReference type="EMBL" id="MCW1883661.1"/>
    </source>
</evidence>